<keyword evidence="3 11" id="KW-0378">Hydrolase</keyword>
<dbReference type="InterPro" id="IPR027417">
    <property type="entry name" value="P-loop_NTPase"/>
</dbReference>
<reference evidence="15" key="1">
    <citation type="submission" date="2017-09" db="EMBL/GenBank/DDBJ databases">
        <title>Depth-based differentiation of microbial function through sediment-hosted aquifers and enrichment of novel symbionts in the deep terrestrial subsurface.</title>
        <authorList>
            <person name="Probst A.J."/>
            <person name="Ladd B."/>
            <person name="Jarett J.K."/>
            <person name="Geller-Mcgrath D.E."/>
            <person name="Sieber C.M.K."/>
            <person name="Emerson J.B."/>
            <person name="Anantharaman K."/>
            <person name="Thomas B.C."/>
            <person name="Malmstrom R."/>
            <person name="Stieglmeier M."/>
            <person name="Klingl A."/>
            <person name="Woyke T."/>
            <person name="Ryan C.M."/>
            <person name="Banfield J.F."/>
        </authorList>
    </citation>
    <scope>NUCLEOTIDE SEQUENCE [LARGE SCALE GENOMIC DNA]</scope>
</reference>
<keyword evidence="5 11" id="KW-0067">ATP-binding</keyword>
<evidence type="ECO:0000259" key="12">
    <source>
        <dbReference type="PROSITE" id="PS51198"/>
    </source>
</evidence>
<evidence type="ECO:0000259" key="13">
    <source>
        <dbReference type="PROSITE" id="PS51217"/>
    </source>
</evidence>
<dbReference type="EC" id="5.6.2.4" evidence="9"/>
<evidence type="ECO:0000256" key="3">
    <source>
        <dbReference type="ARBA" id="ARBA00022801"/>
    </source>
</evidence>
<organism evidence="14 15">
    <name type="scientific">Candidatus Shapirobacteria bacterium CG03_land_8_20_14_0_80_39_12</name>
    <dbReference type="NCBI Taxonomy" id="1974879"/>
    <lineage>
        <taxon>Bacteria</taxon>
        <taxon>Candidatus Shapironibacteriota</taxon>
    </lineage>
</organism>
<dbReference type="GO" id="GO:0005829">
    <property type="term" value="C:cytosol"/>
    <property type="evidence" value="ECO:0007669"/>
    <property type="project" value="TreeGrafter"/>
</dbReference>
<comment type="caution">
    <text evidence="14">The sequence shown here is derived from an EMBL/GenBank/DDBJ whole genome shotgun (WGS) entry which is preliminary data.</text>
</comment>
<dbReference type="PROSITE" id="PS51198">
    <property type="entry name" value="UVRD_HELICASE_ATP_BIND"/>
    <property type="match status" value="1"/>
</dbReference>
<dbReference type="GO" id="GO:0043138">
    <property type="term" value="F:3'-5' DNA helicase activity"/>
    <property type="evidence" value="ECO:0007669"/>
    <property type="project" value="UniProtKB-EC"/>
</dbReference>
<comment type="catalytic activity">
    <reaction evidence="8">
        <text>Couples ATP hydrolysis with the unwinding of duplex DNA by translocating in the 3'-5' direction.</text>
        <dbReference type="EC" id="5.6.2.4"/>
    </reaction>
</comment>
<keyword evidence="2 11" id="KW-0547">Nucleotide-binding</keyword>
<dbReference type="Gene3D" id="1.10.10.160">
    <property type="match status" value="1"/>
</dbReference>
<dbReference type="PANTHER" id="PTHR11070">
    <property type="entry name" value="UVRD / RECB / PCRA DNA HELICASE FAMILY MEMBER"/>
    <property type="match status" value="1"/>
</dbReference>
<evidence type="ECO:0000256" key="4">
    <source>
        <dbReference type="ARBA" id="ARBA00022806"/>
    </source>
</evidence>
<dbReference type="SUPFAM" id="SSF52540">
    <property type="entry name" value="P-loop containing nucleoside triphosphate hydrolases"/>
    <property type="match status" value="1"/>
</dbReference>
<dbReference type="Pfam" id="PF13361">
    <property type="entry name" value="UvrD_C"/>
    <property type="match status" value="2"/>
</dbReference>
<evidence type="ECO:0000313" key="15">
    <source>
        <dbReference type="Proteomes" id="UP000229631"/>
    </source>
</evidence>
<dbReference type="InterPro" id="IPR014016">
    <property type="entry name" value="UvrD-like_ATP-bd"/>
</dbReference>
<evidence type="ECO:0000256" key="10">
    <source>
        <dbReference type="ARBA" id="ARBA00048988"/>
    </source>
</evidence>
<dbReference type="Pfam" id="PF00580">
    <property type="entry name" value="UvrD-helicase"/>
    <property type="match status" value="1"/>
</dbReference>
<comment type="catalytic activity">
    <reaction evidence="10">
        <text>ATP + H2O = ADP + phosphate + H(+)</text>
        <dbReference type="Rhea" id="RHEA:13065"/>
        <dbReference type="ChEBI" id="CHEBI:15377"/>
        <dbReference type="ChEBI" id="CHEBI:15378"/>
        <dbReference type="ChEBI" id="CHEBI:30616"/>
        <dbReference type="ChEBI" id="CHEBI:43474"/>
        <dbReference type="ChEBI" id="CHEBI:456216"/>
        <dbReference type="EC" id="5.6.2.4"/>
    </reaction>
</comment>
<comment type="similarity">
    <text evidence="1">Belongs to the helicase family. UvrD subfamily.</text>
</comment>
<feature type="binding site" evidence="11">
    <location>
        <begin position="107"/>
        <end position="114"/>
    </location>
    <ligand>
        <name>ATP</name>
        <dbReference type="ChEBI" id="CHEBI:30616"/>
    </ligand>
</feature>
<dbReference type="CDD" id="cd17932">
    <property type="entry name" value="DEXQc_UvrD"/>
    <property type="match status" value="1"/>
</dbReference>
<dbReference type="Proteomes" id="UP000229631">
    <property type="component" value="Unassembled WGS sequence"/>
</dbReference>
<dbReference type="EMBL" id="PEVC01000036">
    <property type="protein sequence ID" value="PIV00988.1"/>
    <property type="molecule type" value="Genomic_DNA"/>
</dbReference>
<dbReference type="InterPro" id="IPR014017">
    <property type="entry name" value="DNA_helicase_UvrD-like_C"/>
</dbReference>
<dbReference type="InterPro" id="IPR013986">
    <property type="entry name" value="DExx_box_DNA_helicase_dom_sf"/>
</dbReference>
<feature type="domain" description="UvrD-like helicase ATP-binding" evidence="12">
    <location>
        <begin position="86"/>
        <end position="368"/>
    </location>
</feature>
<dbReference type="AlphaFoldDB" id="A0A2M7BD24"/>
<sequence length="686" mass="78639">MVMTEDTPVFLLKETKIIVSVKSAPFVSNPLIPTKRKFVTPFWFLIPLKYVSFINLPIPKPKKNSKIKKQARKRRGLFLTMNDILADLNPPQQEAVTFGSGPLLILAGAGSGKTRALTHRAAYLILKREILPENILLLTFTNKAAGEMKSRILKLLTPNPHNLPPPYAGTFHSFCAKILRQEGNLLGIPPNYVIYDEGDQQEAIKEVINKLKFSLKDYKPSSVLATISQAKNELISELEYLNYTRGPWQKNVAEIYLDYQRFLNNSSAVDFDDLIFKVVNLFKKFPEVLGKYQNKFQYLLVDEYQDINHAQYVLTKILAQRFHNLTVVGDSSQSIYGFRGANFRNLVNLKSDFSNLKIINLEQNYRSTQAILDVAYFIISHNTTHPILKLWTKNKKGEKVGLFEADSELKEAEFVVNKISSLLDKHSLSDFAILYRTNAQSRVLEEFFLHAGIPYRLVGGTGFYQRKEIKDVLAYLRLLANPKDSISRKRIEKIGKNRLEKFLVWRKEISLSANNDLSKIDTIVLFDGSLKAADYLSLYDPEVEEDLSRLENIKELRSVATEFPNLTDFLENVSLVDQESLPDKPTLEKKEAITLMTLHASKGLEFPIVFIVGMEEGLFPHSRSLLDKNELEEERRLCYVGITRAKEKIFLTHARKRLFFGQRSANQISRFIEDIPEDLLETINEF</sequence>
<gene>
    <name evidence="14" type="ORF">COS54_01845</name>
</gene>
<name>A0A2M7BD24_9BACT</name>
<dbReference type="Gene3D" id="3.40.50.300">
    <property type="entry name" value="P-loop containing nucleotide triphosphate hydrolases"/>
    <property type="match status" value="3"/>
</dbReference>
<dbReference type="PROSITE" id="PS51217">
    <property type="entry name" value="UVRD_HELICASE_CTER"/>
    <property type="match status" value="1"/>
</dbReference>
<keyword evidence="4 11" id="KW-0347">Helicase</keyword>
<dbReference type="GO" id="GO:0000725">
    <property type="term" value="P:recombinational repair"/>
    <property type="evidence" value="ECO:0007669"/>
    <property type="project" value="TreeGrafter"/>
</dbReference>
<evidence type="ECO:0000256" key="5">
    <source>
        <dbReference type="ARBA" id="ARBA00022840"/>
    </source>
</evidence>
<dbReference type="PANTHER" id="PTHR11070:SF2">
    <property type="entry name" value="ATP-DEPENDENT DNA HELICASE SRS2"/>
    <property type="match status" value="1"/>
</dbReference>
<evidence type="ECO:0000256" key="9">
    <source>
        <dbReference type="ARBA" id="ARBA00034808"/>
    </source>
</evidence>
<evidence type="ECO:0000256" key="7">
    <source>
        <dbReference type="ARBA" id="ARBA00023235"/>
    </source>
</evidence>
<dbReference type="GO" id="GO:0005524">
    <property type="term" value="F:ATP binding"/>
    <property type="evidence" value="ECO:0007669"/>
    <property type="project" value="UniProtKB-UniRule"/>
</dbReference>
<accession>A0A2M7BD24</accession>
<dbReference type="GO" id="GO:0033202">
    <property type="term" value="C:DNA helicase complex"/>
    <property type="evidence" value="ECO:0007669"/>
    <property type="project" value="TreeGrafter"/>
</dbReference>
<dbReference type="GO" id="GO:0003677">
    <property type="term" value="F:DNA binding"/>
    <property type="evidence" value="ECO:0007669"/>
    <property type="project" value="UniProtKB-KW"/>
</dbReference>
<feature type="domain" description="UvrD-like helicase C-terminal" evidence="13">
    <location>
        <begin position="369"/>
        <end position="603"/>
    </location>
</feature>
<keyword evidence="6" id="KW-0238">DNA-binding</keyword>
<evidence type="ECO:0000256" key="11">
    <source>
        <dbReference type="PROSITE-ProRule" id="PRU00560"/>
    </source>
</evidence>
<evidence type="ECO:0000256" key="2">
    <source>
        <dbReference type="ARBA" id="ARBA00022741"/>
    </source>
</evidence>
<dbReference type="Gene3D" id="1.10.486.10">
    <property type="entry name" value="PCRA, domain 4"/>
    <property type="match status" value="1"/>
</dbReference>
<evidence type="ECO:0000256" key="6">
    <source>
        <dbReference type="ARBA" id="ARBA00023125"/>
    </source>
</evidence>
<proteinExistence type="inferred from homology"/>
<dbReference type="GO" id="GO:0016887">
    <property type="term" value="F:ATP hydrolysis activity"/>
    <property type="evidence" value="ECO:0007669"/>
    <property type="project" value="RHEA"/>
</dbReference>
<dbReference type="CDD" id="cd18807">
    <property type="entry name" value="SF1_C_UvrD"/>
    <property type="match status" value="1"/>
</dbReference>
<evidence type="ECO:0000313" key="14">
    <source>
        <dbReference type="EMBL" id="PIV00988.1"/>
    </source>
</evidence>
<evidence type="ECO:0000256" key="1">
    <source>
        <dbReference type="ARBA" id="ARBA00009922"/>
    </source>
</evidence>
<keyword evidence="7" id="KW-0413">Isomerase</keyword>
<evidence type="ECO:0000256" key="8">
    <source>
        <dbReference type="ARBA" id="ARBA00034617"/>
    </source>
</evidence>
<protein>
    <recommendedName>
        <fullName evidence="9">DNA 3'-5' helicase</fullName>
        <ecNumber evidence="9">5.6.2.4</ecNumber>
    </recommendedName>
</protein>
<dbReference type="InterPro" id="IPR000212">
    <property type="entry name" value="DNA_helicase_UvrD/REP"/>
</dbReference>